<name>A0A914D2N7_9BILA</name>
<dbReference type="GO" id="GO:0005634">
    <property type="term" value="C:nucleus"/>
    <property type="evidence" value="ECO:0007669"/>
    <property type="project" value="TreeGrafter"/>
</dbReference>
<keyword evidence="1" id="KW-0862">Zinc</keyword>
<dbReference type="AlphaFoldDB" id="A0A914D2N7"/>
<dbReference type="PROSITE" id="PS00028">
    <property type="entry name" value="ZINC_FINGER_C2H2_1"/>
    <property type="match status" value="1"/>
</dbReference>
<dbReference type="Gene3D" id="3.30.160.60">
    <property type="entry name" value="Classic Zinc Finger"/>
    <property type="match status" value="1"/>
</dbReference>
<feature type="compositionally biased region" description="Polar residues" evidence="2">
    <location>
        <begin position="303"/>
        <end position="339"/>
    </location>
</feature>
<sequence length="612" mass="67560">MSVWTAVRDPIRMGEEHGIRGGHSECRLAAADYWDNRLSFSVSVRGFPPVAKFVGDQQVQDGLHAKLENGMDFTAEQSTSDEMHRYERRLLRVLLPALAGFQAIPIRLKILFDRLFSELSEEEDVEQILQKTGWTLIDYNRGYILKDRNTGEPLTTWNCNNIATELQLMQAVALHFPEHAALAQSLRQSAIHSLVYNWMASAAASAAAAVVVSNDHAQNERENLEQMSRADLQNVPTPPKICIETSMEILGGSMNGEEENGLEQVLAKSTATSPRIDSKSETKIENNVLELLANASLQSIEAQNGTSSGVSDAQTPPRNLYSSMESTSSALSPISSGTPTEMPVLQSPNLQSRGSKSEENGLKNKFNRNLKNIKKRVQCVTCLKTFCDKGALKIHNSAVHLKEMHRCTIPGCDKMFSSRRSRNRHSGNPAMHTELGRKRNCRSSFSQPQTQPLLQNFPCSPSKLPLSVTIPGLMTPTQNSVFPALSPISSPDANMFSMISKALAAKIGSPSQLLALEKFRSLTRNPEVSPLDLTGVMKREQEMKVEEGGMMTSPQNSHTNAQLMMNGTGMNPLDVQEFLRLIQRQASHLMPETSVPQGIQESPPIRNLTLTS</sequence>
<reference evidence="5" key="1">
    <citation type="submission" date="2022-11" db="UniProtKB">
        <authorList>
            <consortium name="WormBaseParasite"/>
        </authorList>
    </citation>
    <scope>IDENTIFICATION</scope>
</reference>
<evidence type="ECO:0000259" key="3">
    <source>
        <dbReference type="PROSITE" id="PS50157"/>
    </source>
</evidence>
<feature type="domain" description="C2H2-type" evidence="3">
    <location>
        <begin position="377"/>
        <end position="405"/>
    </location>
</feature>
<evidence type="ECO:0000313" key="4">
    <source>
        <dbReference type="Proteomes" id="UP000887540"/>
    </source>
</evidence>
<proteinExistence type="predicted"/>
<organism evidence="4 5">
    <name type="scientific">Acrobeloides nanus</name>
    <dbReference type="NCBI Taxonomy" id="290746"/>
    <lineage>
        <taxon>Eukaryota</taxon>
        <taxon>Metazoa</taxon>
        <taxon>Ecdysozoa</taxon>
        <taxon>Nematoda</taxon>
        <taxon>Chromadorea</taxon>
        <taxon>Rhabditida</taxon>
        <taxon>Tylenchina</taxon>
        <taxon>Cephalobomorpha</taxon>
        <taxon>Cephaloboidea</taxon>
        <taxon>Cephalobidae</taxon>
        <taxon>Acrobeloides</taxon>
    </lineage>
</organism>
<dbReference type="GO" id="GO:0006355">
    <property type="term" value="P:regulation of DNA-templated transcription"/>
    <property type="evidence" value="ECO:0007669"/>
    <property type="project" value="TreeGrafter"/>
</dbReference>
<dbReference type="GO" id="GO:0008270">
    <property type="term" value="F:zinc ion binding"/>
    <property type="evidence" value="ECO:0007669"/>
    <property type="project" value="UniProtKB-KW"/>
</dbReference>
<feature type="region of interest" description="Disordered" evidence="2">
    <location>
        <begin position="417"/>
        <end position="447"/>
    </location>
</feature>
<protein>
    <submittedName>
        <fullName evidence="5">C2H2-type domain-containing protein</fullName>
    </submittedName>
</protein>
<keyword evidence="1" id="KW-0863">Zinc-finger</keyword>
<dbReference type="PROSITE" id="PS50157">
    <property type="entry name" value="ZINC_FINGER_C2H2_2"/>
    <property type="match status" value="1"/>
</dbReference>
<dbReference type="InterPro" id="IPR040436">
    <property type="entry name" value="Disconnected-like"/>
</dbReference>
<dbReference type="SMART" id="SM00355">
    <property type="entry name" value="ZnF_C2H2"/>
    <property type="match status" value="2"/>
</dbReference>
<dbReference type="PANTHER" id="PTHR15021:SF0">
    <property type="entry name" value="DISCO-RELATED, ISOFORM A-RELATED"/>
    <property type="match status" value="1"/>
</dbReference>
<dbReference type="PANTHER" id="PTHR15021">
    <property type="entry name" value="DISCONNECTED-RELATED"/>
    <property type="match status" value="1"/>
</dbReference>
<keyword evidence="1" id="KW-0479">Metal-binding</keyword>
<feature type="region of interest" description="Disordered" evidence="2">
    <location>
        <begin position="303"/>
        <end position="363"/>
    </location>
</feature>
<evidence type="ECO:0000313" key="5">
    <source>
        <dbReference type="WBParaSite" id="ACRNAN_scaffold1805.g17711.t1"/>
    </source>
</evidence>
<keyword evidence="4" id="KW-1185">Reference proteome</keyword>
<feature type="region of interest" description="Disordered" evidence="2">
    <location>
        <begin position="591"/>
        <end position="612"/>
    </location>
</feature>
<dbReference type="WBParaSite" id="ACRNAN_scaffold1805.g17711.t1">
    <property type="protein sequence ID" value="ACRNAN_scaffold1805.g17711.t1"/>
    <property type="gene ID" value="ACRNAN_scaffold1805.g17711"/>
</dbReference>
<evidence type="ECO:0000256" key="1">
    <source>
        <dbReference type="PROSITE-ProRule" id="PRU00042"/>
    </source>
</evidence>
<dbReference type="Proteomes" id="UP000887540">
    <property type="component" value="Unplaced"/>
</dbReference>
<evidence type="ECO:0000256" key="2">
    <source>
        <dbReference type="SAM" id="MobiDB-lite"/>
    </source>
</evidence>
<dbReference type="InterPro" id="IPR013087">
    <property type="entry name" value="Znf_C2H2_type"/>
</dbReference>
<accession>A0A914D2N7</accession>